<sequence>MDNLIRDKLSIEPPQGSSVALQSPGLELESSESSQEADHPSPVSVLEVPFTEDVSPGSECFERVSAGLQGNFKRSSVLHEFLLRSTATRGTTL</sequence>
<keyword evidence="3" id="KW-1185">Reference proteome</keyword>
<dbReference type="Proteomes" id="UP001642360">
    <property type="component" value="Unassembled WGS sequence"/>
</dbReference>
<name>A0ABC8RCI7_9AQUA</name>
<gene>
    <name evidence="2" type="ORF">ILEXP_LOCUS9617</name>
</gene>
<feature type="region of interest" description="Disordered" evidence="1">
    <location>
        <begin position="1"/>
        <end position="42"/>
    </location>
</feature>
<evidence type="ECO:0000256" key="1">
    <source>
        <dbReference type="SAM" id="MobiDB-lite"/>
    </source>
</evidence>
<organism evidence="2 3">
    <name type="scientific">Ilex paraguariensis</name>
    <name type="common">yerba mate</name>
    <dbReference type="NCBI Taxonomy" id="185542"/>
    <lineage>
        <taxon>Eukaryota</taxon>
        <taxon>Viridiplantae</taxon>
        <taxon>Streptophyta</taxon>
        <taxon>Embryophyta</taxon>
        <taxon>Tracheophyta</taxon>
        <taxon>Spermatophyta</taxon>
        <taxon>Magnoliopsida</taxon>
        <taxon>eudicotyledons</taxon>
        <taxon>Gunneridae</taxon>
        <taxon>Pentapetalae</taxon>
        <taxon>asterids</taxon>
        <taxon>campanulids</taxon>
        <taxon>Aquifoliales</taxon>
        <taxon>Aquifoliaceae</taxon>
        <taxon>Ilex</taxon>
    </lineage>
</organism>
<dbReference type="EMBL" id="CAUOFW020001186">
    <property type="protein sequence ID" value="CAK9141986.1"/>
    <property type="molecule type" value="Genomic_DNA"/>
</dbReference>
<accession>A0ABC8RCI7</accession>
<protein>
    <submittedName>
        <fullName evidence="2">Uncharacterized protein</fullName>
    </submittedName>
</protein>
<reference evidence="2 3" key="1">
    <citation type="submission" date="2024-02" db="EMBL/GenBank/DDBJ databases">
        <authorList>
            <person name="Vignale AGUSTIN F."/>
            <person name="Sosa J E."/>
            <person name="Modenutti C."/>
        </authorList>
    </citation>
    <scope>NUCLEOTIDE SEQUENCE [LARGE SCALE GENOMIC DNA]</scope>
</reference>
<dbReference type="PANTHER" id="PTHR46836:SF8">
    <property type="entry name" value="AFADIN"/>
    <property type="match status" value="1"/>
</dbReference>
<dbReference type="PANTHER" id="PTHR46836">
    <property type="entry name" value="AFADIN"/>
    <property type="match status" value="1"/>
</dbReference>
<evidence type="ECO:0000313" key="3">
    <source>
        <dbReference type="Proteomes" id="UP001642360"/>
    </source>
</evidence>
<dbReference type="AlphaFoldDB" id="A0ABC8RCI7"/>
<comment type="caution">
    <text evidence="2">The sequence shown here is derived from an EMBL/GenBank/DDBJ whole genome shotgun (WGS) entry which is preliminary data.</text>
</comment>
<evidence type="ECO:0000313" key="2">
    <source>
        <dbReference type="EMBL" id="CAK9141986.1"/>
    </source>
</evidence>
<feature type="compositionally biased region" description="Basic and acidic residues" evidence="1">
    <location>
        <begin position="1"/>
        <end position="10"/>
    </location>
</feature>
<proteinExistence type="predicted"/>